<evidence type="ECO:0000256" key="6">
    <source>
        <dbReference type="PROSITE-ProRule" id="PRU00723"/>
    </source>
</evidence>
<feature type="region of interest" description="Disordered" evidence="8">
    <location>
        <begin position="277"/>
        <end position="339"/>
    </location>
</feature>
<evidence type="ECO:0000256" key="7">
    <source>
        <dbReference type="SAM" id="Coils"/>
    </source>
</evidence>
<evidence type="ECO:0000256" key="2">
    <source>
        <dbReference type="ARBA" id="ARBA00022737"/>
    </source>
</evidence>
<keyword evidence="11" id="KW-1185">Reference proteome</keyword>
<evidence type="ECO:0000256" key="8">
    <source>
        <dbReference type="SAM" id="MobiDB-lite"/>
    </source>
</evidence>
<protein>
    <recommendedName>
        <fullName evidence="5">Zinc finger CCCH domain-containing protein 3</fullName>
    </recommendedName>
</protein>
<evidence type="ECO:0000313" key="10">
    <source>
        <dbReference type="EMBL" id="OQR73477.1"/>
    </source>
</evidence>
<evidence type="ECO:0000313" key="11">
    <source>
        <dbReference type="Proteomes" id="UP000192247"/>
    </source>
</evidence>
<dbReference type="Proteomes" id="UP000192247">
    <property type="component" value="Unassembled WGS sequence"/>
</dbReference>
<feature type="compositionally biased region" description="Polar residues" evidence="8">
    <location>
        <begin position="71"/>
        <end position="86"/>
    </location>
</feature>
<feature type="domain" description="C3H1-type" evidence="9">
    <location>
        <begin position="628"/>
        <end position="655"/>
    </location>
</feature>
<dbReference type="FunFam" id="4.10.1000.10:FF:000008">
    <property type="entry name" value="zinc finger CCCH domain-containing protein 3"/>
    <property type="match status" value="1"/>
</dbReference>
<feature type="compositionally biased region" description="Polar residues" evidence="8">
    <location>
        <begin position="277"/>
        <end position="293"/>
    </location>
</feature>
<organism evidence="10 11">
    <name type="scientific">Tropilaelaps mercedesae</name>
    <dbReference type="NCBI Taxonomy" id="418985"/>
    <lineage>
        <taxon>Eukaryota</taxon>
        <taxon>Metazoa</taxon>
        <taxon>Ecdysozoa</taxon>
        <taxon>Arthropoda</taxon>
        <taxon>Chelicerata</taxon>
        <taxon>Arachnida</taxon>
        <taxon>Acari</taxon>
        <taxon>Parasitiformes</taxon>
        <taxon>Mesostigmata</taxon>
        <taxon>Gamasina</taxon>
        <taxon>Dermanyssoidea</taxon>
        <taxon>Laelapidae</taxon>
        <taxon>Tropilaelaps</taxon>
    </lineage>
</organism>
<dbReference type="EMBL" id="MNPL01009878">
    <property type="protein sequence ID" value="OQR73477.1"/>
    <property type="molecule type" value="Genomic_DNA"/>
</dbReference>
<feature type="zinc finger region" description="C3H1-type" evidence="6">
    <location>
        <begin position="601"/>
        <end position="627"/>
    </location>
</feature>
<name>A0A1V9XIY5_9ACAR</name>
<feature type="compositionally biased region" description="Low complexity" evidence="8">
    <location>
        <begin position="102"/>
        <end position="116"/>
    </location>
</feature>
<feature type="domain" description="C3H1-type" evidence="9">
    <location>
        <begin position="579"/>
        <end position="600"/>
    </location>
</feature>
<dbReference type="PANTHER" id="PTHR46156:SF1">
    <property type="entry name" value="ZINC FINGER CCCH DOMAIN-CONTAINING PROTEIN 3"/>
    <property type="match status" value="1"/>
</dbReference>
<feature type="region of interest" description="Disordered" evidence="8">
    <location>
        <begin position="71"/>
        <end position="124"/>
    </location>
</feature>
<dbReference type="PROSITE" id="PS50103">
    <property type="entry name" value="ZF_C3H1"/>
    <property type="match status" value="4"/>
</dbReference>
<dbReference type="SMART" id="SM00356">
    <property type="entry name" value="ZnF_C3H1"/>
    <property type="match status" value="4"/>
</dbReference>
<feature type="region of interest" description="Disordered" evidence="8">
    <location>
        <begin position="146"/>
        <end position="181"/>
    </location>
</feature>
<evidence type="ECO:0000256" key="5">
    <source>
        <dbReference type="ARBA" id="ARBA00071600"/>
    </source>
</evidence>
<sequence>MSHAEVANLNREQLLQRAKQLQSELAQKRTRPSISAEILSSRVTTSGRSGYRLPQPYGAYRPTLAVRTATAPSSTAGAVRQPASSIRHSHNRVFVRKNRLESLSPADSSTPSSVPPGRLSPAGSVVSVSSSVSSVKDALDELPLSAASSSIPSPQSLPTSTCSLPGAGQISPAHTPAPLDELPSWAQPEIRLVIPVGPDPSDESDEDDAMVRAHSEALRRILHPAKDVRHSRVSDRSVVYQSATKLVKHAALQRPPPPATFDLTGQQRQAQIAIENGSASRTDSLAQSNSQRSFVPGVSRKRTPVVDRISSTGRQQQLQVSSTSVTPRLIGGGGSPRKSLRQVSKFKLTTIPNGRASELSSKLSFAKKPTLTHVTSARGIPSAGLSQRLVVKTSPKKSLLQSRFKLTRTTSTDPALRSVRAAVTPKVAATAERVTKRRSVHLQNLLMLRGVPFQTSNGGKVLKRINTSLHRKTGFNVGVAIQQSSRRWKTTRTMVGAVRQTTTSSGVLASASTVNRAVASHLVNRSIFKLNNKKRLQGAGQPSSRSGGEVKHCLFYIRFGKCHKGDACKFIHDPAKVSICTRFLKGTCKSSTCPFSHEVSADRMPLCSYFQRGQCTAQACPYRHSYFRKDVPYCFEFLHSFCTKGEQCTKQHVLVCTDPECSRDPTKCPLRHKQGDAKKNSPEKTTRQRRKRHKKVVLVSKDISKEAWPEFVTLTNDRDVSILSDAADGVEEEDEEVEVKMPTRASSRRLQRFLERRARPVWTDHSEGTGAVRLEPRELAQLPGHRLRQLIKKLRWMRRVPRPVRIPGEFISLVVADDRDDESEPSRRQVGASPRRKPARPTQDSWPDLSDDVVSETEDNVLFELTYGEAMALARRREGSVASDLSVFSYTSPESDYSSDASDLVDGDGATRDQVEEKDWLLEYLYSLEKSPSPPPKAETWDDYGPIFQQWEFRVGSKIREAISSYKRRKKRYAAKADERARGVPVDFGVAARGGVVVRAEDYIPLWTQEEGEILSEDEVEGVDLDVVDMELGSDAEEGQGLCRGSLVGMEEISSGEENLADASEEESADSGRWRLRQVGVHVSGAEVISDVEDISDVEEGEVF</sequence>
<feature type="zinc finger region" description="C3H1-type" evidence="6">
    <location>
        <begin position="547"/>
        <end position="575"/>
    </location>
</feature>
<feature type="compositionally biased region" description="Low complexity" evidence="8">
    <location>
        <begin position="146"/>
        <end position="161"/>
    </location>
</feature>
<feature type="domain" description="C3H1-type" evidence="9">
    <location>
        <begin position="601"/>
        <end position="627"/>
    </location>
</feature>
<gene>
    <name evidence="10" type="ORF">BIW11_01140</name>
</gene>
<keyword evidence="1 6" id="KW-0479">Metal-binding</keyword>
<feature type="region of interest" description="Disordered" evidence="8">
    <location>
        <begin position="671"/>
        <end position="694"/>
    </location>
</feature>
<feature type="region of interest" description="Disordered" evidence="8">
    <location>
        <begin position="818"/>
        <end position="851"/>
    </location>
</feature>
<evidence type="ECO:0000259" key="9">
    <source>
        <dbReference type="PROSITE" id="PS50103"/>
    </source>
</evidence>
<proteinExistence type="predicted"/>
<keyword evidence="4 6" id="KW-0862">Zinc</keyword>
<dbReference type="Gene3D" id="4.10.1000.10">
    <property type="entry name" value="Zinc finger, CCCH-type"/>
    <property type="match status" value="1"/>
</dbReference>
<feature type="compositionally biased region" description="Low complexity" evidence="8">
    <location>
        <begin position="315"/>
        <end position="326"/>
    </location>
</feature>
<feature type="zinc finger region" description="C3H1-type" evidence="6">
    <location>
        <begin position="628"/>
        <end position="655"/>
    </location>
</feature>
<dbReference type="OrthoDB" id="3247158at2759"/>
<feature type="compositionally biased region" description="Basic and acidic residues" evidence="8">
    <location>
        <begin position="673"/>
        <end position="686"/>
    </location>
</feature>
<dbReference type="PANTHER" id="PTHR46156">
    <property type="entry name" value="CCCH ZINGC FINGER"/>
    <property type="match status" value="1"/>
</dbReference>
<keyword evidence="7" id="KW-0175">Coiled coil</keyword>
<evidence type="ECO:0000256" key="1">
    <source>
        <dbReference type="ARBA" id="ARBA00022723"/>
    </source>
</evidence>
<comment type="caution">
    <text evidence="10">The sequence shown here is derived from an EMBL/GenBank/DDBJ whole genome shotgun (WGS) entry which is preliminary data.</text>
</comment>
<keyword evidence="3 6" id="KW-0863">Zinc-finger</keyword>
<feature type="coiled-coil region" evidence="7">
    <location>
        <begin position="4"/>
        <end position="31"/>
    </location>
</feature>
<dbReference type="InterPro" id="IPR000571">
    <property type="entry name" value="Znf_CCCH"/>
</dbReference>
<dbReference type="GO" id="GO:0008270">
    <property type="term" value="F:zinc ion binding"/>
    <property type="evidence" value="ECO:0007669"/>
    <property type="project" value="UniProtKB-KW"/>
</dbReference>
<accession>A0A1V9XIY5</accession>
<evidence type="ECO:0000256" key="4">
    <source>
        <dbReference type="ARBA" id="ARBA00022833"/>
    </source>
</evidence>
<feature type="domain" description="C3H1-type" evidence="9">
    <location>
        <begin position="547"/>
        <end position="575"/>
    </location>
</feature>
<reference evidence="10 11" key="1">
    <citation type="journal article" date="2017" name="Gigascience">
        <title>Draft genome of the honey bee ectoparasitic mite, Tropilaelaps mercedesae, is shaped by the parasitic life history.</title>
        <authorList>
            <person name="Dong X."/>
            <person name="Armstrong S.D."/>
            <person name="Xia D."/>
            <person name="Makepeace B.L."/>
            <person name="Darby A.C."/>
            <person name="Kadowaki T."/>
        </authorList>
    </citation>
    <scope>NUCLEOTIDE SEQUENCE [LARGE SCALE GENOMIC DNA]</scope>
    <source>
        <strain evidence="10">Wuxi-XJTLU</strain>
    </source>
</reference>
<keyword evidence="2" id="KW-0677">Repeat</keyword>
<evidence type="ECO:0000256" key="3">
    <source>
        <dbReference type="ARBA" id="ARBA00022771"/>
    </source>
</evidence>
<dbReference type="STRING" id="418985.A0A1V9XIY5"/>
<dbReference type="GO" id="GO:0005634">
    <property type="term" value="C:nucleus"/>
    <property type="evidence" value="ECO:0007669"/>
    <property type="project" value="TreeGrafter"/>
</dbReference>
<dbReference type="AlphaFoldDB" id="A0A1V9XIY5"/>
<feature type="zinc finger region" description="C3H1-type" evidence="6">
    <location>
        <begin position="579"/>
        <end position="600"/>
    </location>
</feature>
<feature type="compositionally biased region" description="Basic residues" evidence="8">
    <location>
        <begin position="87"/>
        <end position="97"/>
    </location>
</feature>
<dbReference type="InParanoid" id="A0A1V9XIY5"/>